<dbReference type="UniPathway" id="UPA00378"/>
<dbReference type="AlphaFoldDB" id="A0A8H3BIM4"/>
<comment type="similarity">
    <text evidence="4">Belongs to the UPP synthase family.</text>
</comment>
<evidence type="ECO:0000256" key="3">
    <source>
        <dbReference type="ARBA" id="ARBA00004922"/>
    </source>
</evidence>
<comment type="cofactor">
    <cofactor evidence="1">
        <name>Mg(2+)</name>
        <dbReference type="ChEBI" id="CHEBI:18420"/>
    </cofactor>
</comment>
<dbReference type="GO" id="GO:1904423">
    <property type="term" value="C:dehydrodolichyl diphosphate synthase complex"/>
    <property type="evidence" value="ECO:0007669"/>
    <property type="project" value="InterPro"/>
</dbReference>
<comment type="caution">
    <text evidence="13">The sequence shown here is derived from an EMBL/GenBank/DDBJ whole genome shotgun (WGS) entry which is preliminary data.</text>
</comment>
<name>A0A8H3BIM4_9AGAM</name>
<dbReference type="Gene3D" id="3.40.1180.10">
    <property type="entry name" value="Decaprenyl diphosphate synthase-like"/>
    <property type="match status" value="1"/>
</dbReference>
<evidence type="ECO:0000256" key="12">
    <source>
        <dbReference type="ARBA" id="ARBA00047353"/>
    </source>
</evidence>
<comment type="catalytic activity">
    <reaction evidence="12">
        <text>n isopentenyl diphosphate + (2E,6E)-farnesyl diphosphate = a di-trans,poly-cis-polyprenyl diphosphate + n diphosphate</text>
        <dbReference type="Rhea" id="RHEA:53008"/>
        <dbReference type="Rhea" id="RHEA-COMP:19494"/>
        <dbReference type="ChEBI" id="CHEBI:33019"/>
        <dbReference type="ChEBI" id="CHEBI:128769"/>
        <dbReference type="ChEBI" id="CHEBI:136960"/>
        <dbReference type="ChEBI" id="CHEBI:175763"/>
        <dbReference type="EC" id="2.5.1.87"/>
    </reaction>
</comment>
<keyword evidence="10" id="KW-1133">Transmembrane helix</keyword>
<reference evidence="13" key="1">
    <citation type="submission" date="2021-01" db="EMBL/GenBank/DDBJ databases">
        <authorList>
            <person name="Kaushik A."/>
        </authorList>
    </citation>
    <scope>NUCLEOTIDE SEQUENCE</scope>
    <source>
        <strain evidence="13">AG4-R118</strain>
    </source>
</reference>
<accession>A0A8H3BIM4</accession>
<dbReference type="Proteomes" id="UP000663888">
    <property type="component" value="Unassembled WGS sequence"/>
</dbReference>
<evidence type="ECO:0000256" key="2">
    <source>
        <dbReference type="ARBA" id="ARBA00004586"/>
    </source>
</evidence>
<keyword evidence="6" id="KW-0808">Transferase</keyword>
<evidence type="ECO:0000256" key="7">
    <source>
        <dbReference type="ARBA" id="ARBA00022692"/>
    </source>
</evidence>
<evidence type="ECO:0000256" key="9">
    <source>
        <dbReference type="ARBA" id="ARBA00022842"/>
    </source>
</evidence>
<evidence type="ECO:0000256" key="1">
    <source>
        <dbReference type="ARBA" id="ARBA00001946"/>
    </source>
</evidence>
<dbReference type="EMBL" id="CAJMWX010001049">
    <property type="protein sequence ID" value="CAE6457949.1"/>
    <property type="molecule type" value="Genomic_DNA"/>
</dbReference>
<evidence type="ECO:0000256" key="10">
    <source>
        <dbReference type="ARBA" id="ARBA00022989"/>
    </source>
</evidence>
<keyword evidence="9" id="KW-0460">Magnesium</keyword>
<dbReference type="GO" id="GO:0005789">
    <property type="term" value="C:endoplasmic reticulum membrane"/>
    <property type="evidence" value="ECO:0007669"/>
    <property type="project" value="UniProtKB-SubCell"/>
</dbReference>
<keyword evidence="8" id="KW-0256">Endoplasmic reticulum</keyword>
<dbReference type="PANTHER" id="PTHR21528">
    <property type="entry name" value="DEHYDRODOLICHYL DIPHOSPHATE SYNTHASE COMPLEX SUBUNIT NUS1"/>
    <property type="match status" value="1"/>
</dbReference>
<gene>
    <name evidence="13" type="ORF">RDB_LOCUS81687</name>
</gene>
<dbReference type="GO" id="GO:0045547">
    <property type="term" value="F:ditrans,polycis-polyprenyl diphosphate synthase [(2E,6E)-farnesyl diphosphate specific] activity"/>
    <property type="evidence" value="ECO:0007669"/>
    <property type="project" value="UniProtKB-EC"/>
</dbReference>
<evidence type="ECO:0000313" key="13">
    <source>
        <dbReference type="EMBL" id="CAE6457949.1"/>
    </source>
</evidence>
<dbReference type="PANTHER" id="PTHR21528:SF0">
    <property type="entry name" value="DEHYDRODOLICHYL DIPHOSPHATE SYNTHASE COMPLEX SUBUNIT NUS1"/>
    <property type="match status" value="1"/>
</dbReference>
<keyword evidence="11" id="KW-0472">Membrane</keyword>
<dbReference type="InterPro" id="IPR038887">
    <property type="entry name" value="Nus1/NgBR"/>
</dbReference>
<evidence type="ECO:0000256" key="4">
    <source>
        <dbReference type="ARBA" id="ARBA00005432"/>
    </source>
</evidence>
<evidence type="ECO:0000256" key="8">
    <source>
        <dbReference type="ARBA" id="ARBA00022824"/>
    </source>
</evidence>
<organism evidence="13 14">
    <name type="scientific">Rhizoctonia solani</name>
    <dbReference type="NCBI Taxonomy" id="456999"/>
    <lineage>
        <taxon>Eukaryota</taxon>
        <taxon>Fungi</taxon>
        <taxon>Dikarya</taxon>
        <taxon>Basidiomycota</taxon>
        <taxon>Agaricomycotina</taxon>
        <taxon>Agaricomycetes</taxon>
        <taxon>Cantharellales</taxon>
        <taxon>Ceratobasidiaceae</taxon>
        <taxon>Rhizoctonia</taxon>
    </lineage>
</organism>
<dbReference type="InterPro" id="IPR036424">
    <property type="entry name" value="UPP_synth-like_sf"/>
</dbReference>
<evidence type="ECO:0000313" key="14">
    <source>
        <dbReference type="Proteomes" id="UP000663888"/>
    </source>
</evidence>
<keyword evidence="7" id="KW-0812">Transmembrane</keyword>
<evidence type="ECO:0000256" key="11">
    <source>
        <dbReference type="ARBA" id="ARBA00023136"/>
    </source>
</evidence>
<dbReference type="SUPFAM" id="SSF64005">
    <property type="entry name" value="Undecaprenyl diphosphate synthase"/>
    <property type="match status" value="1"/>
</dbReference>
<proteinExistence type="inferred from homology"/>
<dbReference type="EC" id="2.5.1.87" evidence="5"/>
<evidence type="ECO:0000256" key="6">
    <source>
        <dbReference type="ARBA" id="ARBA00022679"/>
    </source>
</evidence>
<comment type="subcellular location">
    <subcellularLocation>
        <location evidence="2">Endoplasmic reticulum membrane</location>
    </subcellularLocation>
</comment>
<protein>
    <recommendedName>
        <fullName evidence="5">ditrans,polycis-polyprenyl diphosphate synthase [(2E,6E)-farnesyldiphosphate specific]</fullName>
        <ecNumber evidence="5">2.5.1.87</ecNumber>
    </recommendedName>
</protein>
<evidence type="ECO:0000256" key="5">
    <source>
        <dbReference type="ARBA" id="ARBA00012596"/>
    </source>
</evidence>
<comment type="pathway">
    <text evidence="3">Protein modification; protein glycosylation.</text>
</comment>
<sequence length="313" mass="34816">MAQPLCEILMNILGFILLSILHVCYAITRAFQALVNHLSIRRKPARGVHSPRDKVPAHIALVLAHGDAQKRHGQLSIDDVKAMLESVLRVSEWSQAVGVSKLTVYDREGVLVSKAGYLRRKLLPAQGPEINNQTLKPVIFDNYPLTPPLSDVSTEATEAESDIGDSLDFGSTQLTIPAISEKGQPLCINIISDKDGRTEVALCARQIAAFQKTQNKQLDPTTLFKLDINTLDAVLEAKLQSPDMLLVHTMPPGLFKRPLELHAFPPWQIRLTEMHHSQVRRFLPFGKSYTVVEEAAFARALDIYSDAEFRLGK</sequence>